<gene>
    <name evidence="2" type="ORF">GM1_034_00340</name>
</gene>
<evidence type="ECO:0000256" key="1">
    <source>
        <dbReference type="SAM" id="Phobius"/>
    </source>
</evidence>
<keyword evidence="3" id="KW-1185">Reference proteome</keyword>
<dbReference type="OrthoDB" id="4772953at2"/>
<comment type="caution">
    <text evidence="2">The sequence shown here is derived from an EMBL/GenBank/DDBJ whole genome shotgun (WGS) entry which is preliminary data.</text>
</comment>
<sequence length="197" mass="20868">MQHPGDKKALTILAAAAAAVVVLIAGLTAVLVVTSDDDHVPTVSVQAGDTFVQVQPAYWCERDMTDCTPADPRTAKQVPTQVARAATPVGSTMLLTVPKEIASGPWFAFAQYATPKGLQRVVTLNRSDSKYTMELTSTPDRVLLGVDIQSVATVLDNSPNGLNSPDGSILMRGVFSVDARPDGYTVTNVTELPDTRA</sequence>
<dbReference type="STRING" id="410332.SAMN04488550_0982"/>
<evidence type="ECO:0000313" key="3">
    <source>
        <dbReference type="Proteomes" id="UP000035009"/>
    </source>
</evidence>
<protein>
    <recommendedName>
        <fullName evidence="4">DUF2771 domain-containing protein</fullName>
    </recommendedName>
</protein>
<dbReference type="RefSeq" id="WP_008381192.1">
    <property type="nucleotide sequence ID" value="NZ_BAOP01000034.1"/>
</dbReference>
<proteinExistence type="predicted"/>
<feature type="transmembrane region" description="Helical" evidence="1">
    <location>
        <begin position="12"/>
        <end position="33"/>
    </location>
</feature>
<evidence type="ECO:0008006" key="4">
    <source>
        <dbReference type="Google" id="ProtNLM"/>
    </source>
</evidence>
<keyword evidence="1" id="KW-0812">Transmembrane</keyword>
<organism evidence="2 3">
    <name type="scientific">Gordonia malaquae NBRC 108250</name>
    <dbReference type="NCBI Taxonomy" id="1223542"/>
    <lineage>
        <taxon>Bacteria</taxon>
        <taxon>Bacillati</taxon>
        <taxon>Actinomycetota</taxon>
        <taxon>Actinomycetes</taxon>
        <taxon>Mycobacteriales</taxon>
        <taxon>Gordoniaceae</taxon>
        <taxon>Gordonia</taxon>
    </lineage>
</organism>
<keyword evidence="1" id="KW-0472">Membrane</keyword>
<evidence type="ECO:0000313" key="2">
    <source>
        <dbReference type="EMBL" id="GAC81447.1"/>
    </source>
</evidence>
<name>M3UZL0_GORML</name>
<keyword evidence="1" id="KW-1133">Transmembrane helix</keyword>
<dbReference type="AlphaFoldDB" id="M3UZL0"/>
<dbReference type="EMBL" id="BAOP01000034">
    <property type="protein sequence ID" value="GAC81447.1"/>
    <property type="molecule type" value="Genomic_DNA"/>
</dbReference>
<dbReference type="Pfam" id="PF10969">
    <property type="entry name" value="DUF2771"/>
    <property type="match status" value="1"/>
</dbReference>
<dbReference type="eggNOG" id="ENOG5033EZJ">
    <property type="taxonomic scope" value="Bacteria"/>
</dbReference>
<reference evidence="2 3" key="1">
    <citation type="submission" date="2013-02" db="EMBL/GenBank/DDBJ databases">
        <title>Whole genome shotgun sequence of Gordonia malaquae NBRC 108250.</title>
        <authorList>
            <person name="Yoshida I."/>
            <person name="Hosoyama A."/>
            <person name="Tsuchikane K."/>
            <person name="Ando Y."/>
            <person name="Baba S."/>
            <person name="Ohji S."/>
            <person name="Hamada M."/>
            <person name="Tamura T."/>
            <person name="Yamazoe A."/>
            <person name="Yamazaki S."/>
            <person name="Fujita N."/>
        </authorList>
    </citation>
    <scope>NUCLEOTIDE SEQUENCE [LARGE SCALE GENOMIC DNA]</scope>
    <source>
        <strain evidence="2 3">NBRC 108250</strain>
    </source>
</reference>
<accession>M3UZL0</accession>
<dbReference type="Proteomes" id="UP000035009">
    <property type="component" value="Unassembled WGS sequence"/>
</dbReference>
<dbReference type="InterPro" id="IPR024495">
    <property type="entry name" value="DUF2771"/>
</dbReference>